<evidence type="ECO:0008006" key="4">
    <source>
        <dbReference type="Google" id="ProtNLM"/>
    </source>
</evidence>
<evidence type="ECO:0000313" key="3">
    <source>
        <dbReference type="Proteomes" id="UP001189429"/>
    </source>
</evidence>
<dbReference type="InterPro" id="IPR016024">
    <property type="entry name" value="ARM-type_fold"/>
</dbReference>
<comment type="caution">
    <text evidence="2">The sequence shown here is derived from an EMBL/GenBank/DDBJ whole genome shotgun (WGS) entry which is preliminary data.</text>
</comment>
<sequence>MRDALGVSEASQAMWYESYAAYAHGAPTGRPRAGTGAHAANTPERRRSKGPVPLAEFQKGWQARSPHDALLDRVVGPMVHDALRAGLDVFLASLAVLDALLQDPRTASLDQDEFVALFRGRQMLLPVEEAQAGNADDDCLLALLDQAEEGGGSSKASSPHQAAAAAICSCIRSGKLPLSEAAWPLLGRIDDRLRSEAAQGKMDKKEAALGPKCLATNFRLLGGWIREFGLQSGGLFRRALVLPLVLRGLASEHSKVRAAAGEALVPMLAAGGDLEERLWALLPSKRRRAAKELLASQEMPPGPCHDDLVPKTVVVSTDARAAGFTCASELTAEVWAGLLAGQEPGAAPPQPQLSQYVLCGYQVSLLQSSLVSFLGDSVTAVFIAAADLLQKVCERVPADAAAAVWEPSMGPLIARLPDTSAKVRAKASEAILALAGLHAGAVGEAVAAAVAGPGPAGEAADAGRCAGPRLQLLARLLRAA</sequence>
<evidence type="ECO:0000313" key="2">
    <source>
        <dbReference type="EMBL" id="CAK0877010.1"/>
    </source>
</evidence>
<feature type="region of interest" description="Disordered" evidence="1">
    <location>
        <begin position="27"/>
        <end position="51"/>
    </location>
</feature>
<accession>A0ABN9VU17</accession>
<gene>
    <name evidence="2" type="ORF">PCOR1329_LOCUS61184</name>
</gene>
<protein>
    <recommendedName>
        <fullName evidence="4">HEAT repeat-containing protein 1</fullName>
    </recommendedName>
</protein>
<name>A0ABN9VU17_9DINO</name>
<reference evidence="2" key="1">
    <citation type="submission" date="2023-10" db="EMBL/GenBank/DDBJ databases">
        <authorList>
            <person name="Chen Y."/>
            <person name="Shah S."/>
            <person name="Dougan E. K."/>
            <person name="Thang M."/>
            <person name="Chan C."/>
        </authorList>
    </citation>
    <scope>NUCLEOTIDE SEQUENCE [LARGE SCALE GENOMIC DNA]</scope>
</reference>
<dbReference type="SUPFAM" id="SSF48371">
    <property type="entry name" value="ARM repeat"/>
    <property type="match status" value="1"/>
</dbReference>
<evidence type="ECO:0000256" key="1">
    <source>
        <dbReference type="SAM" id="MobiDB-lite"/>
    </source>
</evidence>
<organism evidence="2 3">
    <name type="scientific">Prorocentrum cordatum</name>
    <dbReference type="NCBI Taxonomy" id="2364126"/>
    <lineage>
        <taxon>Eukaryota</taxon>
        <taxon>Sar</taxon>
        <taxon>Alveolata</taxon>
        <taxon>Dinophyceae</taxon>
        <taxon>Prorocentrales</taxon>
        <taxon>Prorocentraceae</taxon>
        <taxon>Prorocentrum</taxon>
    </lineage>
</organism>
<proteinExistence type="predicted"/>
<dbReference type="Proteomes" id="UP001189429">
    <property type="component" value="Unassembled WGS sequence"/>
</dbReference>
<dbReference type="Gene3D" id="1.25.10.10">
    <property type="entry name" value="Leucine-rich Repeat Variant"/>
    <property type="match status" value="1"/>
</dbReference>
<dbReference type="Pfam" id="PF21040">
    <property type="entry name" value="CEP104-like_TOG"/>
    <property type="match status" value="1"/>
</dbReference>
<dbReference type="EMBL" id="CAUYUJ010017693">
    <property type="protein sequence ID" value="CAK0877010.1"/>
    <property type="molecule type" value="Genomic_DNA"/>
</dbReference>
<keyword evidence="3" id="KW-1185">Reference proteome</keyword>
<dbReference type="InterPro" id="IPR011989">
    <property type="entry name" value="ARM-like"/>
</dbReference>